<dbReference type="EMBL" id="JAVFKD010000012">
    <property type="protein sequence ID" value="KAK5993962.1"/>
    <property type="molecule type" value="Genomic_DNA"/>
</dbReference>
<accession>A0ABR0SPY9</accession>
<evidence type="ECO:0000313" key="1">
    <source>
        <dbReference type="EMBL" id="KAK5993962.1"/>
    </source>
</evidence>
<comment type="caution">
    <text evidence="1">The sequence shown here is derived from an EMBL/GenBank/DDBJ whole genome shotgun (WGS) entry which is preliminary data.</text>
</comment>
<protein>
    <submittedName>
        <fullName evidence="1">Uncharacterized protein</fullName>
    </submittedName>
</protein>
<evidence type="ECO:0000313" key="2">
    <source>
        <dbReference type="Proteomes" id="UP001338125"/>
    </source>
</evidence>
<proteinExistence type="predicted"/>
<organism evidence="1 2">
    <name type="scientific">Cladobotryum mycophilum</name>
    <dbReference type="NCBI Taxonomy" id="491253"/>
    <lineage>
        <taxon>Eukaryota</taxon>
        <taxon>Fungi</taxon>
        <taxon>Dikarya</taxon>
        <taxon>Ascomycota</taxon>
        <taxon>Pezizomycotina</taxon>
        <taxon>Sordariomycetes</taxon>
        <taxon>Hypocreomycetidae</taxon>
        <taxon>Hypocreales</taxon>
        <taxon>Hypocreaceae</taxon>
        <taxon>Cladobotryum</taxon>
    </lineage>
</organism>
<sequence length="245" mass="28182">MGEHQPPTLESITQMTTGFMLKKEPYGSMIRTMQETGFRTWGFVIYRGTYSDDALWQRYMDEMKEQIRNELDRYGREELLMQYLSFTVIEDPSLEGASKDDIRKRFADWVAENNFDHPYLRGHPFPGLSRNPIPRFTHCLYVDQKCLDTLPIYEAWRDTGRAGIDLFVTSVIIDLDCKAGGRGRGGFPEVDGCTKSYPGWMYMCVDCIPEIYNTLSFEGLMDGYKSYARPPLIYPGHGHGASMPT</sequence>
<dbReference type="Proteomes" id="UP001338125">
    <property type="component" value="Unassembled WGS sequence"/>
</dbReference>
<reference evidence="1 2" key="1">
    <citation type="submission" date="2024-01" db="EMBL/GenBank/DDBJ databases">
        <title>Complete genome of Cladobotryum mycophilum ATHUM6906.</title>
        <authorList>
            <person name="Christinaki A.C."/>
            <person name="Myridakis A.I."/>
            <person name="Kouvelis V.N."/>
        </authorList>
    </citation>
    <scope>NUCLEOTIDE SEQUENCE [LARGE SCALE GENOMIC DNA]</scope>
    <source>
        <strain evidence="1 2">ATHUM6906</strain>
    </source>
</reference>
<gene>
    <name evidence="1" type="ORF">PT974_07400</name>
</gene>
<keyword evidence="2" id="KW-1185">Reference proteome</keyword>
<name>A0ABR0SPY9_9HYPO</name>